<proteinExistence type="predicted"/>
<evidence type="ECO:0000313" key="2">
    <source>
        <dbReference type="EMBL" id="MCA2016963.1"/>
    </source>
</evidence>
<dbReference type="RefSeq" id="WP_225250814.1">
    <property type="nucleotide sequence ID" value="NZ_JAIWIU010000078.1"/>
</dbReference>
<comment type="caution">
    <text evidence="2">The sequence shown here is derived from an EMBL/GenBank/DDBJ whole genome shotgun (WGS) entry which is preliminary data.</text>
</comment>
<evidence type="ECO:0000259" key="1">
    <source>
        <dbReference type="Pfam" id="PF01507"/>
    </source>
</evidence>
<feature type="domain" description="Phosphoadenosine phosphosulphate reductase" evidence="1">
    <location>
        <begin position="27"/>
        <end position="205"/>
    </location>
</feature>
<dbReference type="EMBL" id="JAIWIU010000078">
    <property type="protein sequence ID" value="MCA2016963.1"/>
    <property type="molecule type" value="Genomic_DNA"/>
</dbReference>
<dbReference type="InterPro" id="IPR002500">
    <property type="entry name" value="PAPS_reduct_dom"/>
</dbReference>
<reference evidence="3" key="1">
    <citation type="submission" date="2023-07" db="EMBL/GenBank/DDBJ databases">
        <title>Molecular identification of indigenous halophilic bacteria isolated from red sea cost, biodegradation of synthetic dyes and assessment of degraded metabolite toxicity.</title>
        <authorList>
            <person name="Chaieb K."/>
            <person name="Altayb H.N."/>
        </authorList>
    </citation>
    <scope>NUCLEOTIDE SEQUENCE [LARGE SCALE GENOMIC DNA]</scope>
    <source>
        <strain evidence="3">K20</strain>
    </source>
</reference>
<keyword evidence="3" id="KW-1185">Reference proteome</keyword>
<protein>
    <submittedName>
        <fullName evidence="2">Phosphoadenosine phosphosulfate reductase family protein</fullName>
    </submittedName>
</protein>
<dbReference type="Gene3D" id="3.40.50.620">
    <property type="entry name" value="HUPs"/>
    <property type="match status" value="1"/>
</dbReference>
<dbReference type="InterPro" id="IPR050128">
    <property type="entry name" value="Sulfate_adenylyltrnsfr_sub2"/>
</dbReference>
<accession>A0ABS7YNM5</accession>
<dbReference type="InterPro" id="IPR014729">
    <property type="entry name" value="Rossmann-like_a/b/a_fold"/>
</dbReference>
<name>A0ABS7YNM5_9VIBR</name>
<sequence length="631" mass="72097">MYEEVTAKCEIVIGYITELLLQGFGLSASMSGGKDSTAVVILMLEAIKRLKEKGAAVRRCYILNSNTMIDMPALDDYLIDVFCNIEMFVAKHDLDVCIERVIPPCSGRFTWITLGRGKLPSFPGGSRDCAIDMKIKPMQSRITQIEKEAGGRIISLVGSRSGESVARNASLERFGLTGANVVEVDNHLTFAPISDWEVDDVWACIWGVCSDKGQAPKLFHSFLANFEPLVRIYRDANEGTCGIVFGDRGNRSPCSSRFGCAFCSLSTRDRSLESLIKENEDLYGFMKPFLRFRAHLFNIRWDMNRRDWRGRSVSCNHLKVVPDYFSSETKRELFRFLCTIDANEIDRARAHQEKWDLGQLEQTSENERLCSPMFQLISYTDVLLIDLQWAINRDFPWEPSPAASDYIRIHELKQRYDIPSLTTHERAQIPKARWLPINDTHLGAQAPVGINELFTPELLQKLNYSDKLEVTDGAGWEYVGLVRSHFYHLNMCRPNDFIRAALTNDWVRVSKGQLERWHAIALRNDYVHKKIMCCNSIITDYDGEECLMSMTDFLIDNSISDAELQNIRRQKQRESILSDEQMDLLGYESLFRAMEKAEQLNKAPLKKPKRVNKTHISEYAVANGQLDVFGL</sequence>
<evidence type="ECO:0000313" key="3">
    <source>
        <dbReference type="Proteomes" id="UP001199044"/>
    </source>
</evidence>
<dbReference type="Pfam" id="PF01507">
    <property type="entry name" value="PAPS_reduct"/>
    <property type="match status" value="1"/>
</dbReference>
<organism evidence="2 3">
    <name type="scientific">Vibrio tritonius</name>
    <dbReference type="NCBI Taxonomy" id="1435069"/>
    <lineage>
        <taxon>Bacteria</taxon>
        <taxon>Pseudomonadati</taxon>
        <taxon>Pseudomonadota</taxon>
        <taxon>Gammaproteobacteria</taxon>
        <taxon>Vibrionales</taxon>
        <taxon>Vibrionaceae</taxon>
        <taxon>Vibrio</taxon>
    </lineage>
</organism>
<gene>
    <name evidence="2" type="ORF">LDJ79_12630</name>
</gene>
<dbReference type="Proteomes" id="UP001199044">
    <property type="component" value="Unassembled WGS sequence"/>
</dbReference>
<dbReference type="SUPFAM" id="SSF52402">
    <property type="entry name" value="Adenine nucleotide alpha hydrolases-like"/>
    <property type="match status" value="1"/>
</dbReference>
<dbReference type="PANTHER" id="PTHR43196">
    <property type="entry name" value="SULFATE ADENYLYLTRANSFERASE SUBUNIT 2"/>
    <property type="match status" value="1"/>
</dbReference>
<dbReference type="PANTHER" id="PTHR43196:SF2">
    <property type="entry name" value="PHOSPHOADENOSINE PHOSPHOSULFATE REDUCTASE"/>
    <property type="match status" value="1"/>
</dbReference>